<evidence type="ECO:0000256" key="1">
    <source>
        <dbReference type="SAM" id="MobiDB-lite"/>
    </source>
</evidence>
<feature type="compositionally biased region" description="Polar residues" evidence="1">
    <location>
        <begin position="28"/>
        <end position="43"/>
    </location>
</feature>
<reference evidence="3 4" key="1">
    <citation type="submission" date="2024-01" db="EMBL/GenBank/DDBJ databases">
        <title>Genome assemblies of Stephania.</title>
        <authorList>
            <person name="Yang L."/>
        </authorList>
    </citation>
    <scope>NUCLEOTIDE SEQUENCE [LARGE SCALE GENOMIC DNA]</scope>
    <source>
        <strain evidence="3">JXDWG</strain>
        <tissue evidence="3">Leaf</tissue>
    </source>
</reference>
<feature type="region of interest" description="Disordered" evidence="1">
    <location>
        <begin position="268"/>
        <end position="304"/>
    </location>
</feature>
<dbReference type="InterPro" id="IPR057242">
    <property type="entry name" value="PCFS4-like"/>
</dbReference>
<keyword evidence="4" id="KW-1185">Reference proteome</keyword>
<feature type="region of interest" description="Disordered" evidence="1">
    <location>
        <begin position="153"/>
        <end position="173"/>
    </location>
</feature>
<feature type="domain" description="C2H2-type" evidence="2">
    <location>
        <begin position="671"/>
        <end position="691"/>
    </location>
</feature>
<dbReference type="GO" id="GO:0003729">
    <property type="term" value="F:mRNA binding"/>
    <property type="evidence" value="ECO:0007669"/>
    <property type="project" value="InterPro"/>
</dbReference>
<dbReference type="AlphaFoldDB" id="A0AAP0EF35"/>
<dbReference type="GO" id="GO:0031124">
    <property type="term" value="P:mRNA 3'-end processing"/>
    <property type="evidence" value="ECO:0007669"/>
    <property type="project" value="InterPro"/>
</dbReference>
<organism evidence="3 4">
    <name type="scientific">Stephania cephalantha</name>
    <dbReference type="NCBI Taxonomy" id="152367"/>
    <lineage>
        <taxon>Eukaryota</taxon>
        <taxon>Viridiplantae</taxon>
        <taxon>Streptophyta</taxon>
        <taxon>Embryophyta</taxon>
        <taxon>Tracheophyta</taxon>
        <taxon>Spermatophyta</taxon>
        <taxon>Magnoliopsida</taxon>
        <taxon>Ranunculales</taxon>
        <taxon>Menispermaceae</taxon>
        <taxon>Menispermoideae</taxon>
        <taxon>Cissampelideae</taxon>
        <taxon>Stephania</taxon>
    </lineage>
</organism>
<dbReference type="EMBL" id="JBBNAG010000012">
    <property type="protein sequence ID" value="KAK9089657.1"/>
    <property type="molecule type" value="Genomic_DNA"/>
</dbReference>
<proteinExistence type="predicted"/>
<gene>
    <name evidence="3" type="ORF">Scep_028739</name>
</gene>
<dbReference type="GO" id="GO:0006369">
    <property type="term" value="P:termination of RNA polymerase II transcription"/>
    <property type="evidence" value="ECO:0007669"/>
    <property type="project" value="InterPro"/>
</dbReference>
<dbReference type="Proteomes" id="UP001419268">
    <property type="component" value="Unassembled WGS sequence"/>
</dbReference>
<dbReference type="InterPro" id="IPR013087">
    <property type="entry name" value="Znf_C2H2_type"/>
</dbReference>
<comment type="caution">
    <text evidence="3">The sequence shown here is derived from an EMBL/GenBank/DDBJ whole genome shotgun (WGS) entry which is preliminary data.</text>
</comment>
<dbReference type="Pfam" id="PF23228">
    <property type="entry name" value="zf_PCFS4"/>
    <property type="match status" value="1"/>
</dbReference>
<evidence type="ECO:0000259" key="2">
    <source>
        <dbReference type="PROSITE" id="PS00028"/>
    </source>
</evidence>
<dbReference type="GO" id="GO:0005737">
    <property type="term" value="C:cytoplasm"/>
    <property type="evidence" value="ECO:0007669"/>
    <property type="project" value="TreeGrafter"/>
</dbReference>
<feature type="region of interest" description="Disordered" evidence="1">
    <location>
        <begin position="28"/>
        <end position="47"/>
    </location>
</feature>
<feature type="compositionally biased region" description="Basic and acidic residues" evidence="1">
    <location>
        <begin position="190"/>
        <end position="206"/>
    </location>
</feature>
<evidence type="ECO:0000313" key="4">
    <source>
        <dbReference type="Proteomes" id="UP001419268"/>
    </source>
</evidence>
<protein>
    <recommendedName>
        <fullName evidence="2">C2H2-type domain-containing protein</fullName>
    </recommendedName>
</protein>
<feature type="region of interest" description="Disordered" evidence="1">
    <location>
        <begin position="817"/>
        <end position="837"/>
    </location>
</feature>
<dbReference type="GO" id="GO:0000993">
    <property type="term" value="F:RNA polymerase II complex binding"/>
    <property type="evidence" value="ECO:0007669"/>
    <property type="project" value="InterPro"/>
</dbReference>
<name>A0AAP0EF35_9MAGN</name>
<feature type="region of interest" description="Disordered" evidence="1">
    <location>
        <begin position="190"/>
        <end position="221"/>
    </location>
</feature>
<dbReference type="PANTHER" id="PTHR15921">
    <property type="entry name" value="PRE-MRNA CLEAVAGE COMPLEX II"/>
    <property type="match status" value="1"/>
</dbReference>
<sequence>MRHLFGTWSAVFPTSVLRRIGSELQFTMTNQPTSGSSDSQSRPTHGIHVNPKYLEARRLEHSTAVNDVPDARGISSRQQQYGQKPAFGLTDFEGDHLEVVSQKVGKRRLGSPGISARTSFLGGAERDLASKSQLLRSSSPSRVGPAESLRLLGSDFPMDGSPGRAVERASPSHRGLEFGLSRVHRREGESTDWWKKHLPDDNHQQRESSSPYNRRNGYDQQRPRALIDAYGSHKVSDTYDEKPLKIDRLDLKSINSEAAIRRWQNTEEEEYRWEDMSPTLSDRSRSDLPLRNSNGRMALGRPNASVLEPDYGRPSHGTISRKSVGILGTPSEATQIQGSDYAHEPWKVKLPMPQSLPQLDQKAIGKAAQAPFLPVGTVPMSQKVLSIVDAEIPSTMGAVTSIDTYFGQRPRPSLPPLVWPPINSHTSHPPVSPFIPPPLKQQIRGQFDLLDTNKLPVNQGASQSLALPPQLLGNVERKPILSTSNLLPPPNQLEGLPYNQGHGQVSLLPPHLIRSQEAQGSSFHLMQRQASSHLVTEPSISGRFLPGQSTSTGAFLLNQLPGLPSSVAAHGMPITPFQLQGSMVPPLPPGPPPVSSQMRPTSQVIGPAMPQQPVGAAFSGLINSLMAQGLISLNPSGSVQDSVGVDFNPDLLKVRHESAISALFADLPRQCTTCGLRFKCQEAHRSHMDWHVTKNRVSKNRKQKPSRKWFVSTSVWLSGAEAVGAEAVPGFLPAEPVVEKKDDEELAVPADENQDTCALCGEPFDDFYSDETEEWMYKGAVYQNAPNGSIAGIDRSQLGPIVHAKCRSESTVVPSEDFVLDEGGKTDDGHQRKRMRV</sequence>
<dbReference type="PROSITE" id="PS00028">
    <property type="entry name" value="ZINC_FINGER_C2H2_1"/>
    <property type="match status" value="1"/>
</dbReference>
<dbReference type="PANTHER" id="PTHR15921:SF12">
    <property type="entry name" value="POLYADENYLATION AND CLEAVAGE FACTOR HOMOLOG 4"/>
    <property type="match status" value="1"/>
</dbReference>
<accession>A0AAP0EF35</accession>
<dbReference type="InterPro" id="IPR045154">
    <property type="entry name" value="PCF11-like"/>
</dbReference>
<evidence type="ECO:0000313" key="3">
    <source>
        <dbReference type="EMBL" id="KAK9089657.1"/>
    </source>
</evidence>
<dbReference type="GO" id="GO:0005849">
    <property type="term" value="C:mRNA cleavage factor complex"/>
    <property type="evidence" value="ECO:0007669"/>
    <property type="project" value="TreeGrafter"/>
</dbReference>